<accession>A0ABS1EGF4</accession>
<keyword evidence="2" id="KW-1185">Reference proteome</keyword>
<sequence>MGRKKLSRDQVLNLYYDEEDGWKEVIAAECQKCGSDTHIWMRIKMIDDIGYSICTNCEAVFYIDEQDPDPHDVQIKD</sequence>
<dbReference type="EMBL" id="JAENGP010000015">
    <property type="protein sequence ID" value="MBK1782099.1"/>
    <property type="molecule type" value="Genomic_DNA"/>
</dbReference>
<gene>
    <name evidence="1" type="ORF">JHL22_12835</name>
</gene>
<evidence type="ECO:0000313" key="1">
    <source>
        <dbReference type="EMBL" id="MBK1782099.1"/>
    </source>
</evidence>
<evidence type="ECO:0008006" key="3">
    <source>
        <dbReference type="Google" id="ProtNLM"/>
    </source>
</evidence>
<organism evidence="1 2">
    <name type="scientific">Advenella mandrilli</name>
    <dbReference type="NCBI Taxonomy" id="2800330"/>
    <lineage>
        <taxon>Bacteria</taxon>
        <taxon>Pseudomonadati</taxon>
        <taxon>Pseudomonadota</taxon>
        <taxon>Betaproteobacteria</taxon>
        <taxon>Burkholderiales</taxon>
        <taxon>Alcaligenaceae</taxon>
    </lineage>
</organism>
<name>A0ABS1EGF4_9BURK</name>
<dbReference type="Proteomes" id="UP000635316">
    <property type="component" value="Unassembled WGS sequence"/>
</dbReference>
<dbReference type="RefSeq" id="WP_200238194.1">
    <property type="nucleotide sequence ID" value="NZ_JAENGP010000015.1"/>
</dbReference>
<evidence type="ECO:0000313" key="2">
    <source>
        <dbReference type="Proteomes" id="UP000635316"/>
    </source>
</evidence>
<protein>
    <recommendedName>
        <fullName evidence="3">Transcription factor zinc-finger domain-containing protein</fullName>
    </recommendedName>
</protein>
<proteinExistence type="predicted"/>
<comment type="caution">
    <text evidence="1">The sequence shown here is derived from an EMBL/GenBank/DDBJ whole genome shotgun (WGS) entry which is preliminary data.</text>
</comment>
<reference evidence="1 2" key="1">
    <citation type="submission" date="2020-12" db="EMBL/GenBank/DDBJ databases">
        <authorList>
            <person name="Lu T."/>
            <person name="Wang Q."/>
            <person name="Han X."/>
        </authorList>
    </citation>
    <scope>NUCLEOTIDE SEQUENCE [LARGE SCALE GENOMIC DNA]</scope>
    <source>
        <strain evidence="1 2">WQ 585</strain>
    </source>
</reference>